<evidence type="ECO:0008006" key="4">
    <source>
        <dbReference type="Google" id="ProtNLM"/>
    </source>
</evidence>
<dbReference type="Proteomes" id="UP000075502">
    <property type="component" value="Unassembled WGS sequence"/>
</dbReference>
<dbReference type="EMBL" id="JEME01001161">
    <property type="protein sequence ID" value="KYG07874.1"/>
    <property type="molecule type" value="Genomic_DNA"/>
</dbReference>
<dbReference type="InterPro" id="IPR011604">
    <property type="entry name" value="PDDEXK-like_dom_sf"/>
</dbReference>
<protein>
    <recommendedName>
        <fullName evidence="4">DUF83 domain-containing protein</fullName>
    </recommendedName>
</protein>
<name>A0A150TT91_SORCE</name>
<evidence type="ECO:0000256" key="1">
    <source>
        <dbReference type="SAM" id="MobiDB-lite"/>
    </source>
</evidence>
<dbReference type="Gene3D" id="3.90.320.10">
    <property type="match status" value="1"/>
</dbReference>
<evidence type="ECO:0000313" key="3">
    <source>
        <dbReference type="Proteomes" id="UP000075502"/>
    </source>
</evidence>
<evidence type="ECO:0000313" key="2">
    <source>
        <dbReference type="EMBL" id="KYG07874.1"/>
    </source>
</evidence>
<sequence>MAVDRALERVAEEPGEALARAKPLPRRLPVAGTPPELVPARMINEVIYCERLLYLEWAQGEFEDNVFTVEGRSVHRRADVAGGELPPRPAGAAHGAAS</sequence>
<reference evidence="2 3" key="1">
    <citation type="submission" date="2014-02" db="EMBL/GenBank/DDBJ databases">
        <title>The small core and large imbalanced accessory genome model reveals a collaborative survival strategy of Sorangium cellulosum strains in nature.</title>
        <authorList>
            <person name="Han K."/>
            <person name="Peng R."/>
            <person name="Blom J."/>
            <person name="Li Y.-Z."/>
        </authorList>
    </citation>
    <scope>NUCLEOTIDE SEQUENCE [LARGE SCALE GENOMIC DNA]</scope>
    <source>
        <strain evidence="2 3">So0007-03</strain>
    </source>
</reference>
<dbReference type="AlphaFoldDB" id="A0A150TT91"/>
<comment type="caution">
    <text evidence="2">The sequence shown here is derived from an EMBL/GenBank/DDBJ whole genome shotgun (WGS) entry which is preliminary data.</text>
</comment>
<gene>
    <name evidence="2" type="ORF">BE21_26830</name>
</gene>
<feature type="non-terminal residue" evidence="2">
    <location>
        <position position="98"/>
    </location>
</feature>
<accession>A0A150TT91</accession>
<feature type="region of interest" description="Disordered" evidence="1">
    <location>
        <begin position="77"/>
        <end position="98"/>
    </location>
</feature>
<proteinExistence type="predicted"/>
<organism evidence="2 3">
    <name type="scientific">Sorangium cellulosum</name>
    <name type="common">Polyangium cellulosum</name>
    <dbReference type="NCBI Taxonomy" id="56"/>
    <lineage>
        <taxon>Bacteria</taxon>
        <taxon>Pseudomonadati</taxon>
        <taxon>Myxococcota</taxon>
        <taxon>Polyangia</taxon>
        <taxon>Polyangiales</taxon>
        <taxon>Polyangiaceae</taxon>
        <taxon>Sorangium</taxon>
    </lineage>
</organism>